<sequence>MKKLSLLLLLVTITIACSDDITGNDPSIQGEVNGEFFRTSISSAYKNQDSSITLTGETGLDKITLKAAEFAVGTYQLGVSSQSEAAYEINGVGVFSTGNTGDGAIEITRVTTTTLSGEFYFNAYLNGNQDTLNVNKGSFFDIPVTNVSGGGNEGVLTCDQAQQLTTAAQTAYEGEDSGSEEFETICNNYKNALNAQIVACGDQDNILQNTIDGLECNQ</sequence>
<protein>
    <submittedName>
        <fullName evidence="1">Uncharacterized protein</fullName>
    </submittedName>
</protein>
<comment type="caution">
    <text evidence="1">The sequence shown here is derived from an EMBL/GenBank/DDBJ whole genome shotgun (WGS) entry which is preliminary data.</text>
</comment>
<evidence type="ECO:0000313" key="2">
    <source>
        <dbReference type="Proteomes" id="UP000356253"/>
    </source>
</evidence>
<proteinExistence type="predicted"/>
<accession>A0AC61Y6B5</accession>
<name>A0AC61Y6B5_9FLAO</name>
<gene>
    <name evidence="1" type="ORF">FVB9532_00938</name>
</gene>
<dbReference type="EMBL" id="CABVMM010000003">
    <property type="protein sequence ID" value="VVU99682.1"/>
    <property type="molecule type" value="Genomic_DNA"/>
</dbReference>
<evidence type="ECO:0000313" key="1">
    <source>
        <dbReference type="EMBL" id="VVU99682.1"/>
    </source>
</evidence>
<dbReference type="Proteomes" id="UP000356253">
    <property type="component" value="Unassembled WGS sequence"/>
</dbReference>
<keyword evidence="2" id="KW-1185">Reference proteome</keyword>
<organism evidence="1 2">
    <name type="scientific">Mesonia oceanica</name>
    <dbReference type="NCBI Taxonomy" id="2687242"/>
    <lineage>
        <taxon>Bacteria</taxon>
        <taxon>Pseudomonadati</taxon>
        <taxon>Bacteroidota</taxon>
        <taxon>Flavobacteriia</taxon>
        <taxon>Flavobacteriales</taxon>
        <taxon>Flavobacteriaceae</taxon>
        <taxon>Mesonia</taxon>
    </lineage>
</organism>
<reference evidence="1" key="1">
    <citation type="submission" date="2019-09" db="EMBL/GenBank/DDBJ databases">
        <authorList>
            <person name="Rodrigo-Torres L."/>
            <person name="Arahal R. D."/>
            <person name="Lucena T."/>
        </authorList>
    </citation>
    <scope>NUCLEOTIDE SEQUENCE</scope>
    <source>
        <strain evidence="1">ISS653</strain>
    </source>
</reference>